<gene>
    <name evidence="1" type="ORF">KR51_00028230</name>
</gene>
<sequence>MRSRSKQDVVVPYPLILLVGVVALMFAGGAPITFGGLPPSIVFGALQDGQVRKALFSADSASLQQRLKEMEVDKQVDDYYSDRINDSRDRELYTDQIFYNYTGYHNEELEETNSGNLIWNDK</sequence>
<comment type="caution">
    <text evidence="1">The sequence shown here is derived from an EMBL/GenBank/DDBJ whole genome shotgun (WGS) entry which is preliminary data.</text>
</comment>
<organism evidence="1 2">
    <name type="scientific">Rubidibacter lacunae KORDI 51-2</name>
    <dbReference type="NCBI Taxonomy" id="582515"/>
    <lineage>
        <taxon>Bacteria</taxon>
        <taxon>Bacillati</taxon>
        <taxon>Cyanobacteriota</taxon>
        <taxon>Cyanophyceae</taxon>
        <taxon>Oscillatoriophycideae</taxon>
        <taxon>Chroococcales</taxon>
        <taxon>Aphanothecaceae</taxon>
        <taxon>Rubidibacter</taxon>
    </lineage>
</organism>
<reference evidence="1 2" key="1">
    <citation type="submission" date="2013-05" db="EMBL/GenBank/DDBJ databases">
        <title>Draft genome sequence of Rubidibacter lacunae KORDI 51-2.</title>
        <authorList>
            <person name="Choi D.H."/>
            <person name="Noh J.H."/>
            <person name="Kwon K.-K."/>
            <person name="Lee J.-H."/>
            <person name="Ryu J.-Y."/>
        </authorList>
    </citation>
    <scope>NUCLEOTIDE SEQUENCE [LARGE SCALE GENOMIC DNA]</scope>
    <source>
        <strain evidence="1 2">KORDI 51-2</strain>
    </source>
</reference>
<proteinExistence type="predicted"/>
<dbReference type="AlphaFoldDB" id="U5DM90"/>
<protein>
    <submittedName>
        <fullName evidence="1">Uncharacterized protein</fullName>
    </submittedName>
</protein>
<evidence type="ECO:0000313" key="1">
    <source>
        <dbReference type="EMBL" id="ERN40830.1"/>
    </source>
</evidence>
<evidence type="ECO:0000313" key="2">
    <source>
        <dbReference type="Proteomes" id="UP000016960"/>
    </source>
</evidence>
<keyword evidence="2" id="KW-1185">Reference proteome</keyword>
<dbReference type="Proteomes" id="UP000016960">
    <property type="component" value="Unassembled WGS sequence"/>
</dbReference>
<name>U5DM90_9CHRO</name>
<dbReference type="EMBL" id="ASSJ01000070">
    <property type="protein sequence ID" value="ERN40830.1"/>
    <property type="molecule type" value="Genomic_DNA"/>
</dbReference>
<accession>U5DM90</accession>
<dbReference type="eggNOG" id="ENOG5032YZ7">
    <property type="taxonomic scope" value="Bacteria"/>
</dbReference>
<dbReference type="InParanoid" id="U5DM90"/>